<dbReference type="AlphaFoldDB" id="A0A419SU71"/>
<name>A0A419SU71_9FIRM</name>
<sequence>MDLKCKICGDNNKKGIELLGAHICRECEKNIMKAKINDIRYNYYKLVIKKVWLDYILTSF</sequence>
<evidence type="ECO:0000313" key="1">
    <source>
        <dbReference type="EMBL" id="RKD28823.1"/>
    </source>
</evidence>
<keyword evidence="2" id="KW-1185">Reference proteome</keyword>
<evidence type="ECO:0000313" key="2">
    <source>
        <dbReference type="Proteomes" id="UP000284177"/>
    </source>
</evidence>
<evidence type="ECO:0008006" key="3">
    <source>
        <dbReference type="Google" id="ProtNLM"/>
    </source>
</evidence>
<organism evidence="1 2">
    <name type="scientific">Thermohalobacter berrensis</name>
    <dbReference type="NCBI Taxonomy" id="99594"/>
    <lineage>
        <taxon>Bacteria</taxon>
        <taxon>Bacillati</taxon>
        <taxon>Bacillota</taxon>
        <taxon>Tissierellia</taxon>
        <taxon>Tissierellales</taxon>
        <taxon>Thermohalobacteraceae</taxon>
        <taxon>Thermohalobacter</taxon>
    </lineage>
</organism>
<dbReference type="OrthoDB" id="1753657at2"/>
<reference evidence="1 2" key="1">
    <citation type="submission" date="2016-08" db="EMBL/GenBank/DDBJ databases">
        <title>Novel Firmicutes and Novel Genomes.</title>
        <authorList>
            <person name="Poppleton D.I."/>
            <person name="Gribaldo S."/>
        </authorList>
    </citation>
    <scope>NUCLEOTIDE SEQUENCE [LARGE SCALE GENOMIC DNA]</scope>
    <source>
        <strain evidence="1 2">CTT3</strain>
    </source>
</reference>
<dbReference type="Proteomes" id="UP000284177">
    <property type="component" value="Unassembled WGS sequence"/>
</dbReference>
<comment type="caution">
    <text evidence="1">The sequence shown here is derived from an EMBL/GenBank/DDBJ whole genome shotgun (WGS) entry which is preliminary data.</text>
</comment>
<proteinExistence type="predicted"/>
<dbReference type="RefSeq" id="WP_120170793.1">
    <property type="nucleotide sequence ID" value="NZ_MCIB01000040.1"/>
</dbReference>
<accession>A0A419SU71</accession>
<dbReference type="Pfam" id="PF10764">
    <property type="entry name" value="Gin"/>
    <property type="match status" value="1"/>
</dbReference>
<gene>
    <name evidence="1" type="ORF">BET03_07275</name>
</gene>
<dbReference type="InterPro" id="IPR019700">
    <property type="entry name" value="Sigma-G_inhibitor_Gin"/>
</dbReference>
<protein>
    <recommendedName>
        <fullName evidence="3">Inhibitor of sigma-G Gin</fullName>
    </recommendedName>
</protein>
<dbReference type="EMBL" id="MCIB01000040">
    <property type="protein sequence ID" value="RKD28823.1"/>
    <property type="molecule type" value="Genomic_DNA"/>
</dbReference>